<dbReference type="STRING" id="1285928.SAMN04487894_1032"/>
<name>A0A1G6MQU3_NIADE</name>
<evidence type="ECO:0000256" key="1">
    <source>
        <dbReference type="SAM" id="MobiDB-lite"/>
    </source>
</evidence>
<gene>
    <name evidence="2" type="ORF">SAMN04487894_1032</name>
    <name evidence="3" type="ORF">SAMN04487894_12339</name>
    <name evidence="4" type="ORF">SAMN04487894_1361</name>
</gene>
<reference evidence="2" key="2">
    <citation type="submission" date="2016-10" db="EMBL/GenBank/DDBJ databases">
        <authorList>
            <person name="de Groot N.N."/>
        </authorList>
    </citation>
    <scope>NUCLEOTIDE SEQUENCE [LARGE SCALE GENOMIC DNA]</scope>
    <source>
        <strain evidence="2">DSM 25811</strain>
    </source>
</reference>
<dbReference type="AlphaFoldDB" id="A0A1G6MQU3"/>
<feature type="compositionally biased region" description="Basic and acidic residues" evidence="1">
    <location>
        <begin position="64"/>
        <end position="79"/>
    </location>
</feature>
<feature type="region of interest" description="Disordered" evidence="1">
    <location>
        <begin position="56"/>
        <end position="79"/>
    </location>
</feature>
<accession>A0A1G6MQU3</accession>
<evidence type="ECO:0000313" key="5">
    <source>
        <dbReference type="Proteomes" id="UP000198757"/>
    </source>
</evidence>
<dbReference type="RefSeq" id="WP_090389202.1">
    <property type="nucleotide sequence ID" value="NZ_FMZO01000003.1"/>
</dbReference>
<dbReference type="Proteomes" id="UP000198757">
    <property type="component" value="Unassembled WGS sequence"/>
</dbReference>
<organism evidence="2 5">
    <name type="scientific">Niabella drilacis (strain DSM 25811 / CCM 8410 / CCUG 62505 / LMG 26954 / E90)</name>
    <dbReference type="NCBI Taxonomy" id="1285928"/>
    <lineage>
        <taxon>Bacteria</taxon>
        <taxon>Pseudomonadati</taxon>
        <taxon>Bacteroidota</taxon>
        <taxon>Chitinophagia</taxon>
        <taxon>Chitinophagales</taxon>
        <taxon>Chitinophagaceae</taxon>
        <taxon>Niabella</taxon>
    </lineage>
</organism>
<protein>
    <submittedName>
        <fullName evidence="2">Uncharacterized protein</fullName>
    </submittedName>
</protein>
<dbReference type="EMBL" id="FMZO01000003">
    <property type="protein sequence ID" value="SDC57882.1"/>
    <property type="molecule type" value="Genomic_DNA"/>
</dbReference>
<evidence type="ECO:0000313" key="2">
    <source>
        <dbReference type="EMBL" id="SDC57882.1"/>
    </source>
</evidence>
<sequence>MSKESKEELKSAILKSLETEIDTWLEQEGQITDGYDYETKFLEVVRRMNRILLEKSMGKLPGSHNEKKTSNHFREDRSS</sequence>
<evidence type="ECO:0000313" key="4">
    <source>
        <dbReference type="EMBL" id="SDE32549.1"/>
    </source>
</evidence>
<proteinExistence type="predicted"/>
<keyword evidence="5" id="KW-1185">Reference proteome</keyword>
<reference evidence="5" key="1">
    <citation type="submission" date="2016-10" db="EMBL/GenBank/DDBJ databases">
        <authorList>
            <person name="Varghese N."/>
            <person name="Submissions S."/>
        </authorList>
    </citation>
    <scope>NUCLEOTIDE SEQUENCE [LARGE SCALE GENOMIC DNA]</scope>
    <source>
        <strain evidence="5">DSM 25811 / CCM 8410 / LMG 26954 / E90</strain>
    </source>
</reference>
<evidence type="ECO:0000313" key="3">
    <source>
        <dbReference type="EMBL" id="SDE14773.1"/>
    </source>
</evidence>
<dbReference type="EMBL" id="FMZO01000023">
    <property type="protein sequence ID" value="SDE14773.1"/>
    <property type="molecule type" value="Genomic_DNA"/>
</dbReference>
<dbReference type="EMBL" id="FMZO01000036">
    <property type="protein sequence ID" value="SDE32549.1"/>
    <property type="molecule type" value="Genomic_DNA"/>
</dbReference>